<name>A0ABM8UDQ7_9GAMM</name>
<feature type="region of interest" description="Disordered" evidence="1">
    <location>
        <begin position="314"/>
        <end position="335"/>
    </location>
</feature>
<sequence length="335" mass="35594">MPAVRTHVRAGRWAAVGLALTAALLLPACSINPDWQLARGDAPATAVLLDVPFHPQTEYQCGPAALATVLGASGVATSPEALVPQVYLPGREGSLQMELVAATRRAGRIPYEVERDPEGLLAEVHAGRPVLVLQNLLVRSVPKWHYAVLVGAAPARNEVLLNSGTERGLSMPASKFLRTWDWAGRWGLVALKPGELPAQADPARYLAAVADFEAVAGAGDAAPAYRAALERWPDDPRTHLALGNQAYAAGKLHQAAGHYRTGLHHAADDAVLGNNYASVLGELGCRKEAHAALERALATGGQDSRWRAQLEETRAELASGDVPRSDACRRFADPP</sequence>
<dbReference type="EMBL" id="OU015430">
    <property type="protein sequence ID" value="CAG4970651.1"/>
    <property type="molecule type" value="Genomic_DNA"/>
</dbReference>
<dbReference type="Proteomes" id="UP000680116">
    <property type="component" value="Chromosome"/>
</dbReference>
<dbReference type="NCBIfam" id="NF033920">
    <property type="entry name" value="C39_PA2778_fam"/>
    <property type="match status" value="1"/>
</dbReference>
<evidence type="ECO:0000313" key="3">
    <source>
        <dbReference type="Proteomes" id="UP000680116"/>
    </source>
</evidence>
<gene>
    <name evidence="2" type="ORF">LYB30171_00779</name>
</gene>
<organism evidence="2 3">
    <name type="scientific">Novilysobacter luteus</name>
    <dbReference type="NCBI Taxonomy" id="2822368"/>
    <lineage>
        <taxon>Bacteria</taxon>
        <taxon>Pseudomonadati</taxon>
        <taxon>Pseudomonadota</taxon>
        <taxon>Gammaproteobacteria</taxon>
        <taxon>Lysobacterales</taxon>
        <taxon>Lysobacteraceae</taxon>
        <taxon>Novilysobacter</taxon>
    </lineage>
</organism>
<evidence type="ECO:0000256" key="1">
    <source>
        <dbReference type="SAM" id="MobiDB-lite"/>
    </source>
</evidence>
<feature type="compositionally biased region" description="Basic and acidic residues" evidence="1">
    <location>
        <begin position="323"/>
        <end position="335"/>
    </location>
</feature>
<dbReference type="Gene3D" id="1.25.40.10">
    <property type="entry name" value="Tetratricopeptide repeat domain"/>
    <property type="match status" value="1"/>
</dbReference>
<dbReference type="SUPFAM" id="SSF48452">
    <property type="entry name" value="TPR-like"/>
    <property type="match status" value="1"/>
</dbReference>
<proteinExistence type="predicted"/>
<evidence type="ECO:0000313" key="2">
    <source>
        <dbReference type="EMBL" id="CAG4970651.1"/>
    </source>
</evidence>
<dbReference type="InterPro" id="IPR011990">
    <property type="entry name" value="TPR-like_helical_dom_sf"/>
</dbReference>
<reference evidence="2 3" key="1">
    <citation type="submission" date="2021-04" db="EMBL/GenBank/DDBJ databases">
        <authorList>
            <person name="Rodrigo-Torres L."/>
            <person name="Arahal R. D."/>
            <person name="Lucena T."/>
        </authorList>
    </citation>
    <scope>NUCLEOTIDE SEQUENCE [LARGE SCALE GENOMIC DNA]</scope>
    <source>
        <strain evidence="2 3">CECT 30171</strain>
    </source>
</reference>
<evidence type="ECO:0008006" key="4">
    <source>
        <dbReference type="Google" id="ProtNLM"/>
    </source>
</evidence>
<accession>A0ABM8UDQ7</accession>
<protein>
    <recommendedName>
        <fullName evidence="4">Peptidase C39-like domain-containing protein</fullName>
    </recommendedName>
</protein>
<keyword evidence="3" id="KW-1185">Reference proteome</keyword>
<dbReference type="Gene3D" id="3.90.70.10">
    <property type="entry name" value="Cysteine proteinases"/>
    <property type="match status" value="1"/>
</dbReference>